<proteinExistence type="inferred from homology"/>
<dbReference type="InterPro" id="IPR004947">
    <property type="entry name" value="DNase_II"/>
</dbReference>
<name>A0A8W8I427_MAGGI</name>
<dbReference type="AlphaFoldDB" id="A0A8W8I427"/>
<dbReference type="EnsemblMetazoa" id="G12228.2">
    <property type="protein sequence ID" value="G12228.2:cds"/>
    <property type="gene ID" value="G12228"/>
</dbReference>
<dbReference type="EnsemblMetazoa" id="G12228.1">
    <property type="protein sequence ID" value="G12228.1:cds"/>
    <property type="gene ID" value="G12228"/>
</dbReference>
<dbReference type="OrthoDB" id="6124172at2759"/>
<organism evidence="4 5">
    <name type="scientific">Magallana gigas</name>
    <name type="common">Pacific oyster</name>
    <name type="synonym">Crassostrea gigas</name>
    <dbReference type="NCBI Taxonomy" id="29159"/>
    <lineage>
        <taxon>Eukaryota</taxon>
        <taxon>Metazoa</taxon>
        <taxon>Spiralia</taxon>
        <taxon>Lophotrochozoa</taxon>
        <taxon>Mollusca</taxon>
        <taxon>Bivalvia</taxon>
        <taxon>Autobranchia</taxon>
        <taxon>Pteriomorphia</taxon>
        <taxon>Ostreida</taxon>
        <taxon>Ostreoidea</taxon>
        <taxon>Ostreidae</taxon>
        <taxon>Magallana</taxon>
    </lineage>
</organism>
<protein>
    <submittedName>
        <fullName evidence="4">Uncharacterized protein</fullName>
    </submittedName>
</protein>
<accession>A0A8W8I427</accession>
<keyword evidence="3" id="KW-0732">Signal</keyword>
<feature type="chain" id="PRO_5042430755" evidence="3">
    <location>
        <begin position="20"/>
        <end position="361"/>
    </location>
</feature>
<evidence type="ECO:0000313" key="4">
    <source>
        <dbReference type="EnsemblMetazoa" id="G12228.2:cds"/>
    </source>
</evidence>
<evidence type="ECO:0000256" key="3">
    <source>
        <dbReference type="SAM" id="SignalP"/>
    </source>
</evidence>
<sequence>MNALLILQFVSFWLNFVNKWKVGLGNNCPDPDGGHVSWWILYQQKSLPFLHFYADSRNNQEIKLHFPERKESVLAKAINKILVGELDHFIVYSNDLLNVAKLAKAMRVPSFLKWNHGIIAMDSSLSRGFWILHNNLFFPPFSENKFVEPGGKVWKETTIGDTTDNVFYICISAGSEERIRQVLTSMLAGNAFFLHSNPPTLFQSETYIKSRNEHTLYHEGGEPFPFMNCLFDPESKQKTSCLFQFSSGVNPSERVYVYTRPRGPIAGANSFCYSSGFNPGQGLLSLSKSNLEMVNDFSSMDTVFALSNDPSSDAYGTTCFGQDVAAYTDIVTVMVCLKLPSLHRDLLRASTVTKSKCSNNR</sequence>
<keyword evidence="5" id="KW-1185">Reference proteome</keyword>
<feature type="signal peptide" evidence="3">
    <location>
        <begin position="1"/>
        <end position="19"/>
    </location>
</feature>
<dbReference type="GO" id="GO:0004531">
    <property type="term" value="F:deoxyribonuclease II activity"/>
    <property type="evidence" value="ECO:0007669"/>
    <property type="project" value="InterPro"/>
</dbReference>
<evidence type="ECO:0000256" key="1">
    <source>
        <dbReference type="ARBA" id="ARBA00007527"/>
    </source>
</evidence>
<comment type="similarity">
    <text evidence="1">Belongs to the DNase II family.</text>
</comment>
<keyword evidence="2" id="KW-0378">Hydrolase</keyword>
<evidence type="ECO:0000256" key="2">
    <source>
        <dbReference type="ARBA" id="ARBA00022801"/>
    </source>
</evidence>
<dbReference type="Proteomes" id="UP000005408">
    <property type="component" value="Unassembled WGS sequence"/>
</dbReference>
<dbReference type="Pfam" id="PF03265">
    <property type="entry name" value="DNase_II"/>
    <property type="match status" value="1"/>
</dbReference>
<reference evidence="4" key="1">
    <citation type="submission" date="2022-08" db="UniProtKB">
        <authorList>
            <consortium name="EnsemblMetazoa"/>
        </authorList>
    </citation>
    <scope>IDENTIFICATION</scope>
    <source>
        <strain evidence="4">05x7-T-G4-1.051#20</strain>
    </source>
</reference>
<evidence type="ECO:0000313" key="5">
    <source>
        <dbReference type="Proteomes" id="UP000005408"/>
    </source>
</evidence>